<dbReference type="AlphaFoldDB" id="A0A9Q1AWW6"/>
<dbReference type="Proteomes" id="UP001142489">
    <property type="component" value="Unassembled WGS sequence"/>
</dbReference>
<accession>A0A9Q1AWW6</accession>
<protein>
    <submittedName>
        <fullName evidence="1">Uncharacterized protein</fullName>
    </submittedName>
</protein>
<comment type="caution">
    <text evidence="1">The sequence shown here is derived from an EMBL/GenBank/DDBJ whole genome shotgun (WGS) entry which is preliminary data.</text>
</comment>
<reference evidence="1" key="1">
    <citation type="journal article" date="2023" name="DNA Res.">
        <title>Chromosome-level genome assembly of Phrynocephalus forsythii using third-generation DNA sequencing and Hi-C analysis.</title>
        <authorList>
            <person name="Qi Y."/>
            <person name="Zhao W."/>
            <person name="Zhao Y."/>
            <person name="Niu C."/>
            <person name="Cao S."/>
            <person name="Zhang Y."/>
        </authorList>
    </citation>
    <scope>NUCLEOTIDE SEQUENCE</scope>
    <source>
        <tissue evidence="1">Muscle</tissue>
    </source>
</reference>
<sequence>MIHLQGLYLGTSGQRRLRPSVFPISAKQTMAPHCHFHSPEWALESLSMTKDVKCEDLYVSVYRWDPEMPQKWDTLPQGSEATLRQGVAVFLLGSLADIIILCKRLPAISPWLMLLGEK</sequence>
<proteinExistence type="predicted"/>
<keyword evidence="2" id="KW-1185">Reference proteome</keyword>
<feature type="non-terminal residue" evidence="1">
    <location>
        <position position="118"/>
    </location>
</feature>
<organism evidence="1 2">
    <name type="scientific">Phrynocephalus forsythii</name>
    <dbReference type="NCBI Taxonomy" id="171643"/>
    <lineage>
        <taxon>Eukaryota</taxon>
        <taxon>Metazoa</taxon>
        <taxon>Chordata</taxon>
        <taxon>Craniata</taxon>
        <taxon>Vertebrata</taxon>
        <taxon>Euteleostomi</taxon>
        <taxon>Lepidosauria</taxon>
        <taxon>Squamata</taxon>
        <taxon>Bifurcata</taxon>
        <taxon>Unidentata</taxon>
        <taxon>Episquamata</taxon>
        <taxon>Toxicofera</taxon>
        <taxon>Iguania</taxon>
        <taxon>Acrodonta</taxon>
        <taxon>Agamidae</taxon>
        <taxon>Agaminae</taxon>
        <taxon>Phrynocephalus</taxon>
    </lineage>
</organism>
<evidence type="ECO:0000313" key="1">
    <source>
        <dbReference type="EMBL" id="KAJ7316695.1"/>
    </source>
</evidence>
<evidence type="ECO:0000313" key="2">
    <source>
        <dbReference type="Proteomes" id="UP001142489"/>
    </source>
</evidence>
<gene>
    <name evidence="1" type="ORF">JRQ81_002857</name>
</gene>
<name>A0A9Q1AWW6_9SAUR</name>
<dbReference type="EMBL" id="JAPFRF010000011">
    <property type="protein sequence ID" value="KAJ7316695.1"/>
    <property type="molecule type" value="Genomic_DNA"/>
</dbReference>